<evidence type="ECO:0000313" key="7">
    <source>
        <dbReference type="Proteomes" id="UP000821853"/>
    </source>
</evidence>
<evidence type="ECO:0008006" key="8">
    <source>
        <dbReference type="Google" id="ProtNLM"/>
    </source>
</evidence>
<comment type="subcellular location">
    <subcellularLocation>
        <location evidence="1">Membrane</location>
        <topology evidence="1">Multi-pass membrane protein</topology>
    </subcellularLocation>
</comment>
<keyword evidence="2" id="KW-0297">G-protein coupled receptor</keyword>
<keyword evidence="4" id="KW-0807">Transducer</keyword>
<keyword evidence="5" id="KW-1133">Transmembrane helix</keyword>
<evidence type="ECO:0000256" key="2">
    <source>
        <dbReference type="ARBA" id="ARBA00023040"/>
    </source>
</evidence>
<keyword evidence="7" id="KW-1185">Reference proteome</keyword>
<gene>
    <name evidence="6" type="ORF">HPB48_012316</name>
</gene>
<accession>A0A9J6GVZ5</accession>
<reference evidence="6 7" key="1">
    <citation type="journal article" date="2020" name="Cell">
        <title>Large-Scale Comparative Analyses of Tick Genomes Elucidate Their Genetic Diversity and Vector Capacities.</title>
        <authorList>
            <consortium name="Tick Genome and Microbiome Consortium (TIGMIC)"/>
            <person name="Jia N."/>
            <person name="Wang J."/>
            <person name="Shi W."/>
            <person name="Du L."/>
            <person name="Sun Y."/>
            <person name="Zhan W."/>
            <person name="Jiang J.F."/>
            <person name="Wang Q."/>
            <person name="Zhang B."/>
            <person name="Ji P."/>
            <person name="Bell-Sakyi L."/>
            <person name="Cui X.M."/>
            <person name="Yuan T.T."/>
            <person name="Jiang B.G."/>
            <person name="Yang W.F."/>
            <person name="Lam T.T."/>
            <person name="Chang Q.C."/>
            <person name="Ding S.J."/>
            <person name="Wang X.J."/>
            <person name="Zhu J.G."/>
            <person name="Ruan X.D."/>
            <person name="Zhao L."/>
            <person name="Wei J.T."/>
            <person name="Ye R.Z."/>
            <person name="Que T.C."/>
            <person name="Du C.H."/>
            <person name="Zhou Y.H."/>
            <person name="Cheng J.X."/>
            <person name="Dai P.F."/>
            <person name="Guo W.B."/>
            <person name="Han X.H."/>
            <person name="Huang E.J."/>
            <person name="Li L.F."/>
            <person name="Wei W."/>
            <person name="Gao Y.C."/>
            <person name="Liu J.Z."/>
            <person name="Shao H.Z."/>
            <person name="Wang X."/>
            <person name="Wang C.C."/>
            <person name="Yang T.C."/>
            <person name="Huo Q.B."/>
            <person name="Li W."/>
            <person name="Chen H.Y."/>
            <person name="Chen S.E."/>
            <person name="Zhou L.G."/>
            <person name="Ni X.B."/>
            <person name="Tian J.H."/>
            <person name="Sheng Y."/>
            <person name="Liu T."/>
            <person name="Pan Y.S."/>
            <person name="Xia L.Y."/>
            <person name="Li J."/>
            <person name="Zhao F."/>
            <person name="Cao W.C."/>
        </authorList>
    </citation>
    <scope>NUCLEOTIDE SEQUENCE [LARGE SCALE GENOMIC DNA]</scope>
    <source>
        <strain evidence="6">HaeL-2018</strain>
    </source>
</reference>
<dbReference type="OrthoDB" id="6499596at2759"/>
<keyword evidence="5" id="KW-0472">Membrane</keyword>
<organism evidence="6 7">
    <name type="scientific">Haemaphysalis longicornis</name>
    <name type="common">Bush tick</name>
    <dbReference type="NCBI Taxonomy" id="44386"/>
    <lineage>
        <taxon>Eukaryota</taxon>
        <taxon>Metazoa</taxon>
        <taxon>Ecdysozoa</taxon>
        <taxon>Arthropoda</taxon>
        <taxon>Chelicerata</taxon>
        <taxon>Arachnida</taxon>
        <taxon>Acari</taxon>
        <taxon>Parasitiformes</taxon>
        <taxon>Ixodida</taxon>
        <taxon>Ixodoidea</taxon>
        <taxon>Ixodidae</taxon>
        <taxon>Haemaphysalinae</taxon>
        <taxon>Haemaphysalis</taxon>
    </lineage>
</organism>
<dbReference type="AlphaFoldDB" id="A0A9J6GVZ5"/>
<feature type="transmembrane region" description="Helical" evidence="5">
    <location>
        <begin position="79"/>
        <end position="97"/>
    </location>
</feature>
<feature type="transmembrane region" description="Helical" evidence="5">
    <location>
        <begin position="35"/>
        <end position="59"/>
    </location>
</feature>
<proteinExistence type="predicted"/>
<dbReference type="SUPFAM" id="SSF81321">
    <property type="entry name" value="Family A G protein-coupled receptor-like"/>
    <property type="match status" value="1"/>
</dbReference>
<protein>
    <recommendedName>
        <fullName evidence="8">G-protein coupled receptors family 1 profile domain-containing protein</fullName>
    </recommendedName>
</protein>
<evidence type="ECO:0000256" key="5">
    <source>
        <dbReference type="SAM" id="Phobius"/>
    </source>
</evidence>
<keyword evidence="3" id="KW-0675">Receptor</keyword>
<evidence type="ECO:0000256" key="4">
    <source>
        <dbReference type="ARBA" id="ARBA00023224"/>
    </source>
</evidence>
<dbReference type="VEuPathDB" id="VectorBase:HLOH_043165"/>
<keyword evidence="5" id="KW-0812">Transmembrane</keyword>
<dbReference type="PANTHER" id="PTHR24243">
    <property type="entry name" value="G-PROTEIN COUPLED RECEPTOR"/>
    <property type="match status" value="1"/>
</dbReference>
<dbReference type="PANTHER" id="PTHR24243:SF230">
    <property type="entry name" value="G-PROTEIN COUPLED RECEPTORS FAMILY 1 PROFILE DOMAIN-CONTAINING PROTEIN"/>
    <property type="match status" value="1"/>
</dbReference>
<dbReference type="GO" id="GO:0004930">
    <property type="term" value="F:G protein-coupled receptor activity"/>
    <property type="evidence" value="ECO:0007669"/>
    <property type="project" value="UniProtKB-KW"/>
</dbReference>
<dbReference type="GO" id="GO:0005886">
    <property type="term" value="C:plasma membrane"/>
    <property type="evidence" value="ECO:0007669"/>
    <property type="project" value="TreeGrafter"/>
</dbReference>
<comment type="caution">
    <text evidence="6">The sequence shown here is derived from an EMBL/GenBank/DDBJ whole genome shotgun (WGS) entry which is preliminary data.</text>
</comment>
<sequence length="198" mass="21919">MSAKRGPGGSEAEENTTAVSGGVLSQAAQISVTRMLLVVSTAFVLLNLPSYVMRIYVFVLSFRDSEEATGSLPYILQRYFMLLYYTSFATNFILYNASSQIFRIALKGYVRSKCEFLGGAFARFSFRSRSTSSSCRKGDNGLGGSHVVPLRMNTAAHTTFQCSVHRSAEKAFIPRIRYGSELFCCSSVLRIDCEKSKE</sequence>
<dbReference type="Gene3D" id="1.20.1070.10">
    <property type="entry name" value="Rhodopsin 7-helix transmembrane proteins"/>
    <property type="match status" value="1"/>
</dbReference>
<name>A0A9J6GVZ5_HAELO</name>
<dbReference type="EMBL" id="JABSTR010000010">
    <property type="protein sequence ID" value="KAH9379682.1"/>
    <property type="molecule type" value="Genomic_DNA"/>
</dbReference>
<dbReference type="Proteomes" id="UP000821853">
    <property type="component" value="Chromosome 8"/>
</dbReference>
<evidence type="ECO:0000313" key="6">
    <source>
        <dbReference type="EMBL" id="KAH9379682.1"/>
    </source>
</evidence>
<evidence type="ECO:0000256" key="3">
    <source>
        <dbReference type="ARBA" id="ARBA00023170"/>
    </source>
</evidence>
<evidence type="ECO:0000256" key="1">
    <source>
        <dbReference type="ARBA" id="ARBA00004141"/>
    </source>
</evidence>